<dbReference type="Gene3D" id="2.40.170.20">
    <property type="entry name" value="TonB-dependent receptor, beta-barrel domain"/>
    <property type="match status" value="1"/>
</dbReference>
<dbReference type="Pfam" id="PF07715">
    <property type="entry name" value="Plug"/>
    <property type="match status" value="1"/>
</dbReference>
<keyword evidence="6" id="KW-0408">Iron</keyword>
<evidence type="ECO:0000313" key="14">
    <source>
        <dbReference type="Proteomes" id="UP000630923"/>
    </source>
</evidence>
<dbReference type="InterPro" id="IPR012910">
    <property type="entry name" value="Plug_dom"/>
</dbReference>
<dbReference type="InterPro" id="IPR037066">
    <property type="entry name" value="Plug_dom_sf"/>
</dbReference>
<dbReference type="GO" id="GO:0006826">
    <property type="term" value="P:iron ion transport"/>
    <property type="evidence" value="ECO:0007669"/>
    <property type="project" value="UniProtKB-KW"/>
</dbReference>
<comment type="subcellular location">
    <subcellularLocation>
        <location evidence="1 10">Cell outer membrane</location>
        <topology evidence="1 10">Multi-pass membrane protein</topology>
    </subcellularLocation>
</comment>
<comment type="similarity">
    <text evidence="10 11">Belongs to the TonB-dependent receptor family.</text>
</comment>
<keyword evidence="9 10" id="KW-0998">Cell outer membrane</keyword>
<dbReference type="InterPro" id="IPR039426">
    <property type="entry name" value="TonB-dep_rcpt-like"/>
</dbReference>
<reference evidence="13" key="2">
    <citation type="submission" date="2020-09" db="EMBL/GenBank/DDBJ databases">
        <authorList>
            <person name="Sun Q."/>
            <person name="Kim S."/>
        </authorList>
    </citation>
    <scope>NUCLEOTIDE SEQUENCE</scope>
    <source>
        <strain evidence="13">KCTC 42590</strain>
    </source>
</reference>
<evidence type="ECO:0000256" key="7">
    <source>
        <dbReference type="ARBA" id="ARBA00023077"/>
    </source>
</evidence>
<evidence type="ECO:0000259" key="12">
    <source>
        <dbReference type="SMART" id="SM00965"/>
    </source>
</evidence>
<keyword evidence="5 10" id="KW-0812">Transmembrane</keyword>
<evidence type="ECO:0000256" key="11">
    <source>
        <dbReference type="RuleBase" id="RU003357"/>
    </source>
</evidence>
<evidence type="ECO:0000256" key="2">
    <source>
        <dbReference type="ARBA" id="ARBA00022448"/>
    </source>
</evidence>
<dbReference type="SUPFAM" id="SSF56935">
    <property type="entry name" value="Porins"/>
    <property type="match status" value="1"/>
</dbReference>
<evidence type="ECO:0000256" key="6">
    <source>
        <dbReference type="ARBA" id="ARBA00023004"/>
    </source>
</evidence>
<keyword evidence="2 10" id="KW-0813">Transport</keyword>
<accession>A0A919AMI6</accession>
<dbReference type="InterPro" id="IPR000531">
    <property type="entry name" value="Beta-barrel_TonB"/>
</dbReference>
<dbReference type="PANTHER" id="PTHR47234">
    <property type="match status" value="1"/>
</dbReference>
<dbReference type="Gene3D" id="2.170.130.10">
    <property type="entry name" value="TonB-dependent receptor, plug domain"/>
    <property type="match status" value="1"/>
</dbReference>
<dbReference type="EMBL" id="BNCI01000001">
    <property type="protein sequence ID" value="GHF16081.1"/>
    <property type="molecule type" value="Genomic_DNA"/>
</dbReference>
<dbReference type="PANTHER" id="PTHR47234:SF2">
    <property type="entry name" value="TONB-DEPENDENT RECEPTOR"/>
    <property type="match status" value="1"/>
</dbReference>
<name>A0A919AMI6_9PROT</name>
<evidence type="ECO:0000256" key="9">
    <source>
        <dbReference type="ARBA" id="ARBA00023237"/>
    </source>
</evidence>
<dbReference type="PROSITE" id="PS52016">
    <property type="entry name" value="TONB_DEPENDENT_REC_3"/>
    <property type="match status" value="1"/>
</dbReference>
<evidence type="ECO:0000256" key="1">
    <source>
        <dbReference type="ARBA" id="ARBA00004571"/>
    </source>
</evidence>
<keyword evidence="13" id="KW-0675">Receptor</keyword>
<proteinExistence type="inferred from homology"/>
<dbReference type="Pfam" id="PF07660">
    <property type="entry name" value="STN"/>
    <property type="match status" value="1"/>
</dbReference>
<protein>
    <submittedName>
        <fullName evidence="13">TonB-dependent receptor</fullName>
    </submittedName>
</protein>
<evidence type="ECO:0000256" key="4">
    <source>
        <dbReference type="ARBA" id="ARBA00022496"/>
    </source>
</evidence>
<evidence type="ECO:0000256" key="5">
    <source>
        <dbReference type="ARBA" id="ARBA00022692"/>
    </source>
</evidence>
<reference evidence="13" key="1">
    <citation type="journal article" date="2014" name="Int. J. Syst. Evol. Microbiol.">
        <title>Complete genome sequence of Corynebacterium casei LMG S-19264T (=DSM 44701T), isolated from a smear-ripened cheese.</title>
        <authorList>
            <consortium name="US DOE Joint Genome Institute (JGI-PGF)"/>
            <person name="Walter F."/>
            <person name="Albersmeier A."/>
            <person name="Kalinowski J."/>
            <person name="Ruckert C."/>
        </authorList>
    </citation>
    <scope>NUCLEOTIDE SEQUENCE</scope>
    <source>
        <strain evidence="13">KCTC 42590</strain>
    </source>
</reference>
<comment type="caution">
    <text evidence="13">The sequence shown here is derived from an EMBL/GenBank/DDBJ whole genome shotgun (WGS) entry which is preliminary data.</text>
</comment>
<keyword evidence="14" id="KW-1185">Reference proteome</keyword>
<evidence type="ECO:0000313" key="13">
    <source>
        <dbReference type="EMBL" id="GHF16081.1"/>
    </source>
</evidence>
<keyword evidence="3 10" id="KW-1134">Transmembrane beta strand</keyword>
<dbReference type="Pfam" id="PF00593">
    <property type="entry name" value="TonB_dep_Rec_b-barrel"/>
    <property type="match status" value="1"/>
</dbReference>
<organism evidence="13 14">
    <name type="scientific">Kordiimonas sediminis</name>
    <dbReference type="NCBI Taxonomy" id="1735581"/>
    <lineage>
        <taxon>Bacteria</taxon>
        <taxon>Pseudomonadati</taxon>
        <taxon>Pseudomonadota</taxon>
        <taxon>Alphaproteobacteria</taxon>
        <taxon>Kordiimonadales</taxon>
        <taxon>Kordiimonadaceae</taxon>
        <taxon>Kordiimonas</taxon>
    </lineage>
</organism>
<sequence length="1060" mass="114391">MAGVLPAFATSSEAAPVAESAPEPAAAPQIRQVERINATIFTIEAQPLASALVEFAQETGIGIIVSSDLISGIAAPDVEVTDRVFAALERMLEGSGLQYQRIGSSTVTLVPKTNKVRSNSAPSPGRSLIPVAVSNQPIEELLILGQRRPQYIAPQGMPVSDLGGRALADAGGLTAAKALLGLPMIEASLSPENSAALTNATGLSLVELRGLGSNRTLVLFNGRRPTSTIAGYESLQGLDLNGVSIDDIDRIEIIRGNMAAEYGSEAIGGVINFVLDRYPDGLTVRARGGLSEKGDGAYHNSSLKYGAGFADGAGQFNFSFNYGHSDRVLLSDRDITANPGGFNDSGEFVAGNGGSSFGQSGQLVGYTGEDGIFKHFSGGQFIYVKPDGSGVEPFAGTPEQKYNYTVFQNLIAPVDQFSGRLYSDYQFDNNAVVRLEAGHSVTKVNSVMAPGILGPSIDYLPLNHPVYRINIDSDVLSDDVRAFLLEASGGEAESVSIMRRLVEVGPRIQDIKRNQSYLNLSLEGSFDRQWTYGLYLQYGKSTLRNVHSGLFSLKKLLTATNPDACSVTQGCVPITLFGPGGISAEGAKYITAEDRVNHAYAKQYLAEATLEGNLDLLGRPFTVRGGVEYRSQSIRDQINDDKDFLGFPYVAVPFSGSVERVSSYGSLSWLVAEDLPAVKSLMIRSAARVDNQSGNMTNLSYSQALDWQPVQGMALVASFQESRRQPLMAELYTTSTAVNLTFDDPCSRFHMSNNPILVENCRAVLPDDVEDGFVQNYSDIPALTEGNSELEAEKVRSFSVGVDLSSDLFWRNRSVSAKFSADYYNTRIRDAITQASFYEVLSLCYTSKNLSHPYCGTSPNSGAGVIERDPVTGQLSGITRMPLAAGYFAVEGLETEVSLTYQPTAPSGIFKDLRSVQMTFMHHYLLKAEGTTSKSDTGMANITPQVLQYKGTVSMPKHRLYARLDASFSDWGVSARLSGRGSATATYSTHGMDSARVPWVFYTDVGFWYRLSDKIGFEAGVQNLFDKAPPFFAYSSASSTSPEIYDVIGRRFSAGITVKF</sequence>
<dbReference type="InterPro" id="IPR011662">
    <property type="entry name" value="Secretin/TonB_short_N"/>
</dbReference>
<evidence type="ECO:0000256" key="3">
    <source>
        <dbReference type="ARBA" id="ARBA00022452"/>
    </source>
</evidence>
<gene>
    <name evidence="13" type="primary">btuB</name>
    <name evidence="13" type="ORF">GCM10017044_07940</name>
</gene>
<keyword evidence="8 10" id="KW-0472">Membrane</keyword>
<evidence type="ECO:0000256" key="10">
    <source>
        <dbReference type="PROSITE-ProRule" id="PRU01360"/>
    </source>
</evidence>
<dbReference type="GO" id="GO:0009279">
    <property type="term" value="C:cell outer membrane"/>
    <property type="evidence" value="ECO:0007669"/>
    <property type="project" value="UniProtKB-SubCell"/>
</dbReference>
<dbReference type="Gene3D" id="3.55.50.30">
    <property type="match status" value="1"/>
</dbReference>
<evidence type="ECO:0000256" key="8">
    <source>
        <dbReference type="ARBA" id="ARBA00023136"/>
    </source>
</evidence>
<dbReference type="Proteomes" id="UP000630923">
    <property type="component" value="Unassembled WGS sequence"/>
</dbReference>
<feature type="domain" description="Secretin/TonB short N-terminal" evidence="12">
    <location>
        <begin position="61"/>
        <end position="112"/>
    </location>
</feature>
<keyword evidence="7 11" id="KW-0798">TonB box</keyword>
<dbReference type="InterPro" id="IPR036942">
    <property type="entry name" value="Beta-barrel_TonB_sf"/>
</dbReference>
<dbReference type="AlphaFoldDB" id="A0A919AMI6"/>
<keyword evidence="4" id="KW-0410">Iron transport</keyword>
<dbReference type="SMART" id="SM00965">
    <property type="entry name" value="STN"/>
    <property type="match status" value="1"/>
</dbReference>
<keyword evidence="4" id="KW-0406">Ion transport</keyword>